<evidence type="ECO:0000313" key="2">
    <source>
        <dbReference type="Proteomes" id="UP000076858"/>
    </source>
</evidence>
<protein>
    <submittedName>
        <fullName evidence="1">Uncharacterized protein</fullName>
    </submittedName>
</protein>
<evidence type="ECO:0000313" key="1">
    <source>
        <dbReference type="EMBL" id="KZS00982.1"/>
    </source>
</evidence>
<proteinExistence type="predicted"/>
<gene>
    <name evidence="1" type="ORF">APZ42_002502</name>
</gene>
<accession>A0A164I805</accession>
<dbReference type="Proteomes" id="UP000076858">
    <property type="component" value="Unassembled WGS sequence"/>
</dbReference>
<reference evidence="1 2" key="1">
    <citation type="submission" date="2016-03" db="EMBL/GenBank/DDBJ databases">
        <title>EvidentialGene: Evidence-directed Construction of Genes on Genomes.</title>
        <authorList>
            <person name="Gilbert D.G."/>
            <person name="Choi J.-H."/>
            <person name="Mockaitis K."/>
            <person name="Colbourne J."/>
            <person name="Pfrender M."/>
        </authorList>
    </citation>
    <scope>NUCLEOTIDE SEQUENCE [LARGE SCALE GENOMIC DNA]</scope>
    <source>
        <strain evidence="1 2">Xinb3</strain>
        <tissue evidence="1">Complete organism</tissue>
    </source>
</reference>
<comment type="caution">
    <text evidence="1">The sequence shown here is derived from an EMBL/GenBank/DDBJ whole genome shotgun (WGS) entry which is preliminary data.</text>
</comment>
<keyword evidence="2" id="KW-1185">Reference proteome</keyword>
<dbReference type="EMBL" id="LRGB01007937">
    <property type="protein sequence ID" value="KZS00982.1"/>
    <property type="molecule type" value="Genomic_DNA"/>
</dbReference>
<name>A0A164I805_9CRUS</name>
<sequence length="71" mass="7567">PISTGEIGLKISSPISPVLFRFGPISPPIVGEPGHKPEATKSAFVTVLISLQTEHLNSAQFKSKRPVSKES</sequence>
<feature type="non-terminal residue" evidence="1">
    <location>
        <position position="1"/>
    </location>
</feature>
<dbReference type="AlphaFoldDB" id="A0A164I805"/>
<organism evidence="1 2">
    <name type="scientific">Daphnia magna</name>
    <dbReference type="NCBI Taxonomy" id="35525"/>
    <lineage>
        <taxon>Eukaryota</taxon>
        <taxon>Metazoa</taxon>
        <taxon>Ecdysozoa</taxon>
        <taxon>Arthropoda</taxon>
        <taxon>Crustacea</taxon>
        <taxon>Branchiopoda</taxon>
        <taxon>Diplostraca</taxon>
        <taxon>Cladocera</taxon>
        <taxon>Anomopoda</taxon>
        <taxon>Daphniidae</taxon>
        <taxon>Daphnia</taxon>
    </lineage>
</organism>